<evidence type="ECO:0000256" key="8">
    <source>
        <dbReference type="ARBA" id="ARBA00023186"/>
    </source>
</evidence>
<evidence type="ECO:0000256" key="14">
    <source>
        <dbReference type="PROSITE-ProRule" id="PRU00278"/>
    </source>
</evidence>
<keyword evidence="5" id="KW-0812">Transmembrane</keyword>
<dbReference type="PROSITE" id="PS50198">
    <property type="entry name" value="PPIC_PPIASE_2"/>
    <property type="match status" value="1"/>
</dbReference>
<comment type="subcellular location">
    <subcellularLocation>
        <location evidence="1">Cell inner membrane</location>
        <topology evidence="1">Single-pass type II membrane protein</topology>
        <orientation evidence="1">Periplasmic side</orientation>
    </subcellularLocation>
</comment>
<keyword evidence="17" id="KW-1185">Reference proteome</keyword>
<evidence type="ECO:0000256" key="1">
    <source>
        <dbReference type="ARBA" id="ARBA00004382"/>
    </source>
</evidence>
<evidence type="ECO:0000256" key="13">
    <source>
        <dbReference type="ARBA" id="ARBA00042775"/>
    </source>
</evidence>
<evidence type="ECO:0000256" key="10">
    <source>
        <dbReference type="ARBA" id="ARBA00031484"/>
    </source>
</evidence>
<feature type="domain" description="PpiC" evidence="15">
    <location>
        <begin position="273"/>
        <end position="361"/>
    </location>
</feature>
<evidence type="ECO:0000256" key="4">
    <source>
        <dbReference type="ARBA" id="ARBA00022519"/>
    </source>
</evidence>
<keyword evidence="7" id="KW-0472">Membrane</keyword>
<dbReference type="InterPro" id="IPR046357">
    <property type="entry name" value="PPIase_dom_sf"/>
</dbReference>
<dbReference type="SUPFAM" id="SSF109998">
    <property type="entry name" value="Triger factor/SurA peptide-binding domain-like"/>
    <property type="match status" value="1"/>
</dbReference>
<comment type="similarity">
    <text evidence="11">Belongs to the PpiD chaperone family.</text>
</comment>
<reference evidence="16" key="1">
    <citation type="journal article" date="2014" name="Int. J. Syst. Evol. Microbiol.">
        <title>Complete genome sequence of Corynebacterium casei LMG S-19264T (=DSM 44701T), isolated from a smear-ripened cheese.</title>
        <authorList>
            <consortium name="US DOE Joint Genome Institute (JGI-PGF)"/>
            <person name="Walter F."/>
            <person name="Albersmeier A."/>
            <person name="Kalinowski J."/>
            <person name="Ruckert C."/>
        </authorList>
    </citation>
    <scope>NUCLEOTIDE SEQUENCE</scope>
    <source>
        <strain evidence="16">CGMCC 1.15330</strain>
    </source>
</reference>
<evidence type="ECO:0000256" key="9">
    <source>
        <dbReference type="ARBA" id="ARBA00030642"/>
    </source>
</evidence>
<keyword evidence="8" id="KW-0143">Chaperone</keyword>
<gene>
    <name evidence="16" type="ORF">GCM10011380_24260</name>
</gene>
<proteinExistence type="inferred from homology"/>
<dbReference type="Gene3D" id="3.10.50.40">
    <property type="match status" value="1"/>
</dbReference>
<comment type="caution">
    <text evidence="16">The sequence shown here is derived from an EMBL/GenBank/DDBJ whole genome shotgun (WGS) entry which is preliminary data.</text>
</comment>
<evidence type="ECO:0000256" key="5">
    <source>
        <dbReference type="ARBA" id="ARBA00022692"/>
    </source>
</evidence>
<evidence type="ECO:0000256" key="11">
    <source>
        <dbReference type="ARBA" id="ARBA00038408"/>
    </source>
</evidence>
<accession>A0A916T8K1</accession>
<protein>
    <recommendedName>
        <fullName evidence="2">Parvulin-like PPIase</fullName>
    </recommendedName>
    <alternativeName>
        <fullName evidence="9">Peptidyl-prolyl cis-trans isomerase plp</fullName>
    </alternativeName>
    <alternativeName>
        <fullName evidence="12">Periplasmic chaperone PpiD</fullName>
    </alternativeName>
    <alternativeName>
        <fullName evidence="13">Periplasmic folding chaperone</fullName>
    </alternativeName>
    <alternativeName>
        <fullName evidence="10">Rotamase plp</fullName>
    </alternativeName>
</protein>
<dbReference type="PANTHER" id="PTHR47529">
    <property type="entry name" value="PEPTIDYL-PROLYL CIS-TRANS ISOMERASE D"/>
    <property type="match status" value="1"/>
</dbReference>
<dbReference type="EMBL" id="BMIH01000003">
    <property type="protein sequence ID" value="GGB33969.1"/>
    <property type="molecule type" value="Genomic_DNA"/>
</dbReference>
<dbReference type="Pfam" id="PF13145">
    <property type="entry name" value="Rotamase_2"/>
    <property type="match status" value="1"/>
</dbReference>
<dbReference type="GO" id="GO:0005886">
    <property type="term" value="C:plasma membrane"/>
    <property type="evidence" value="ECO:0007669"/>
    <property type="project" value="UniProtKB-SubCell"/>
</dbReference>
<evidence type="ECO:0000256" key="6">
    <source>
        <dbReference type="ARBA" id="ARBA00022989"/>
    </source>
</evidence>
<keyword evidence="4" id="KW-0997">Cell inner membrane</keyword>
<reference evidence="16" key="2">
    <citation type="submission" date="2020-09" db="EMBL/GenBank/DDBJ databases">
        <authorList>
            <person name="Sun Q."/>
            <person name="Zhou Y."/>
        </authorList>
    </citation>
    <scope>NUCLEOTIDE SEQUENCE</scope>
    <source>
        <strain evidence="16">CGMCC 1.15330</strain>
    </source>
</reference>
<keyword evidence="14" id="KW-0413">Isomerase</keyword>
<evidence type="ECO:0000259" key="15">
    <source>
        <dbReference type="PROSITE" id="PS50198"/>
    </source>
</evidence>
<evidence type="ECO:0000313" key="16">
    <source>
        <dbReference type="EMBL" id="GGB33969.1"/>
    </source>
</evidence>
<dbReference type="Pfam" id="PF13624">
    <property type="entry name" value="SurA_N_3"/>
    <property type="match status" value="1"/>
</dbReference>
<dbReference type="GO" id="GO:0003755">
    <property type="term" value="F:peptidyl-prolyl cis-trans isomerase activity"/>
    <property type="evidence" value="ECO:0007669"/>
    <property type="project" value="UniProtKB-KW"/>
</dbReference>
<evidence type="ECO:0000256" key="12">
    <source>
        <dbReference type="ARBA" id="ARBA00040743"/>
    </source>
</evidence>
<dbReference type="PANTHER" id="PTHR47529:SF1">
    <property type="entry name" value="PERIPLASMIC CHAPERONE PPID"/>
    <property type="match status" value="1"/>
</dbReference>
<name>A0A916T8K1_9SPHN</name>
<organism evidence="16 17">
    <name type="scientific">Sphingomonas metalli</name>
    <dbReference type="NCBI Taxonomy" id="1779358"/>
    <lineage>
        <taxon>Bacteria</taxon>
        <taxon>Pseudomonadati</taxon>
        <taxon>Pseudomonadota</taxon>
        <taxon>Alphaproteobacteria</taxon>
        <taxon>Sphingomonadales</taxon>
        <taxon>Sphingomonadaceae</taxon>
        <taxon>Sphingomonas</taxon>
    </lineage>
</organism>
<sequence>MLSFFRRLINSKFGIVITFVFLGVIALAFAAGDVSNLAGGASGGLNGNDIAKVGKEEITIAALRQRAGDEVAAVRRTNPTADMAGYVQSGALDAALQRLIGTAALAEFGRAQGMAVSKRLVDGQIASIPGLQGPTGKFDENLYRRILAERKLTDAGIRKDIALELLAQQLTAPTSGATLIGAEMAKPYAALLLEQRMGEAAFIPTAAMPAGATPGDQEVQAFYARNQARYRLPERRTVRYARVTPDTVRAAATPTEADIAAAYQADRAKYQASEKRTVSQVIVADRAGADAIAAKVRGGASIADAARAAGLEAATFAAVDKAALTSQASAAVADAAFAAQRGAVLGPVRTPLGFAVAKVDAIEQVAGRSLDQVRGELTAAVAKRKTLEALSALHDKLDDAIGGGATFDETVADAKVAAQTTPALTANGLNPAAPTQPDPALQPLVAAAFGASEDDGPQLVQTGEDGSFAIVAVGQVTPAAPRPLAEIRTQVVADLIAERRRQDARRVAGQVLAAVNKGTPLAQALRATGRSLPPVQQLAGARGDLLRSQQRPDPARLLLFSMAPRTAKLVAAPDGSGWYVVRLESATQVDPSTNPTLASGVRTDLGRLTGQEFVQQFARAVQANVGVRTDAKALARLKAELLGQGGSDN</sequence>
<dbReference type="InterPro" id="IPR000297">
    <property type="entry name" value="PPIase_PpiC"/>
</dbReference>
<keyword evidence="3" id="KW-1003">Cell membrane</keyword>
<dbReference type="RefSeq" id="WP_188659041.1">
    <property type="nucleotide sequence ID" value="NZ_BMIH01000003.1"/>
</dbReference>
<evidence type="ECO:0000313" key="17">
    <source>
        <dbReference type="Proteomes" id="UP000623067"/>
    </source>
</evidence>
<keyword evidence="6" id="KW-1133">Transmembrane helix</keyword>
<dbReference type="InterPro" id="IPR027304">
    <property type="entry name" value="Trigger_fact/SurA_dom_sf"/>
</dbReference>
<dbReference type="SUPFAM" id="SSF54534">
    <property type="entry name" value="FKBP-like"/>
    <property type="match status" value="1"/>
</dbReference>
<evidence type="ECO:0000256" key="7">
    <source>
        <dbReference type="ARBA" id="ARBA00023136"/>
    </source>
</evidence>
<evidence type="ECO:0000256" key="2">
    <source>
        <dbReference type="ARBA" id="ARBA00018370"/>
    </source>
</evidence>
<keyword evidence="14" id="KW-0697">Rotamase</keyword>
<dbReference type="InterPro" id="IPR052029">
    <property type="entry name" value="PpiD_chaperone"/>
</dbReference>
<evidence type="ECO:0000256" key="3">
    <source>
        <dbReference type="ARBA" id="ARBA00022475"/>
    </source>
</evidence>
<dbReference type="AlphaFoldDB" id="A0A916T8K1"/>
<dbReference type="Proteomes" id="UP000623067">
    <property type="component" value="Unassembled WGS sequence"/>
</dbReference>